<protein>
    <submittedName>
        <fullName evidence="1">Uncharacterized protein</fullName>
    </submittedName>
</protein>
<proteinExistence type="predicted"/>
<name>A0ABY6UE66_BIOOC</name>
<comment type="caution">
    <text evidence="1">The sequence shown here is derived from an EMBL/GenBank/DDBJ whole genome shotgun (WGS) entry which is preliminary data.</text>
</comment>
<dbReference type="EMBL" id="CABFNS010000795">
    <property type="protein sequence ID" value="VUC28899.1"/>
    <property type="molecule type" value="Genomic_DNA"/>
</dbReference>
<evidence type="ECO:0000313" key="1">
    <source>
        <dbReference type="EMBL" id="VUC28899.1"/>
    </source>
</evidence>
<evidence type="ECO:0000313" key="2">
    <source>
        <dbReference type="Proteomes" id="UP000766486"/>
    </source>
</evidence>
<dbReference type="Proteomes" id="UP000766486">
    <property type="component" value="Unassembled WGS sequence"/>
</dbReference>
<reference evidence="1 2" key="1">
    <citation type="submission" date="2019-06" db="EMBL/GenBank/DDBJ databases">
        <authorList>
            <person name="Broberg M."/>
        </authorList>
    </citation>
    <scope>NUCLEOTIDE SEQUENCE [LARGE SCALE GENOMIC DNA]</scope>
</reference>
<sequence>MDPSSPAPWPSLIRFQKYYEKMEDEPAFQSFAQNQQNCDTAEGFRDQCPEIDFISLHGFEKGVSSLFRSFEDITT</sequence>
<keyword evidence="2" id="KW-1185">Reference proteome</keyword>
<accession>A0ABY6UE66</accession>
<organism evidence="1 2">
    <name type="scientific">Bionectria ochroleuca</name>
    <name type="common">Gliocladium roseum</name>
    <dbReference type="NCBI Taxonomy" id="29856"/>
    <lineage>
        <taxon>Eukaryota</taxon>
        <taxon>Fungi</taxon>
        <taxon>Dikarya</taxon>
        <taxon>Ascomycota</taxon>
        <taxon>Pezizomycotina</taxon>
        <taxon>Sordariomycetes</taxon>
        <taxon>Hypocreomycetidae</taxon>
        <taxon>Hypocreales</taxon>
        <taxon>Bionectriaceae</taxon>
        <taxon>Clonostachys</taxon>
    </lineage>
</organism>
<gene>
    <name evidence="1" type="ORF">CLO192961_LOCUS248198</name>
</gene>